<protein>
    <submittedName>
        <fullName evidence="2">Predicted acetyltransferase, GNAT superfamily</fullName>
    </submittedName>
</protein>
<proteinExistence type="predicted"/>
<dbReference type="PROSITE" id="PS51186">
    <property type="entry name" value="GNAT"/>
    <property type="match status" value="1"/>
</dbReference>
<dbReference type="STRING" id="576118.SAMN05216216_1137"/>
<reference evidence="3" key="1">
    <citation type="submission" date="2016-10" db="EMBL/GenBank/DDBJ databases">
        <authorList>
            <person name="Varghese N."/>
            <person name="Submissions S."/>
        </authorList>
    </citation>
    <scope>NUCLEOTIDE SEQUENCE [LARGE SCALE GENOMIC DNA]</scope>
    <source>
        <strain evidence="3">CGMCC 1.8895</strain>
    </source>
</reference>
<dbReference type="EMBL" id="FNFY01000013">
    <property type="protein sequence ID" value="SDK89390.1"/>
    <property type="molecule type" value="Genomic_DNA"/>
</dbReference>
<dbReference type="GO" id="GO:0016747">
    <property type="term" value="F:acyltransferase activity, transferring groups other than amino-acyl groups"/>
    <property type="evidence" value="ECO:0007669"/>
    <property type="project" value="InterPro"/>
</dbReference>
<evidence type="ECO:0000313" key="2">
    <source>
        <dbReference type="EMBL" id="SDK89390.1"/>
    </source>
</evidence>
<feature type="domain" description="N-acetyltransferase" evidence="1">
    <location>
        <begin position="1"/>
        <end position="147"/>
    </location>
</feature>
<dbReference type="CDD" id="cd04301">
    <property type="entry name" value="NAT_SF"/>
    <property type="match status" value="1"/>
</dbReference>
<dbReference type="Gene3D" id="3.40.630.30">
    <property type="match status" value="1"/>
</dbReference>
<dbReference type="PANTHER" id="PTHR41700">
    <property type="entry name" value="GCN5-RELATED N-ACETYLTRANSFERASE"/>
    <property type="match status" value="1"/>
</dbReference>
<organism evidence="2 3">
    <name type="scientific">Lacicoccus qingdaonensis</name>
    <dbReference type="NCBI Taxonomy" id="576118"/>
    <lineage>
        <taxon>Bacteria</taxon>
        <taxon>Bacillati</taxon>
        <taxon>Bacillota</taxon>
        <taxon>Bacilli</taxon>
        <taxon>Bacillales</taxon>
        <taxon>Salinicoccaceae</taxon>
        <taxon>Lacicoccus</taxon>
    </lineage>
</organism>
<keyword evidence="2" id="KW-0808">Transferase</keyword>
<dbReference type="PANTHER" id="PTHR41700:SF1">
    <property type="entry name" value="N-ACETYLTRANSFERASE DOMAIN-CONTAINING PROTEIN"/>
    <property type="match status" value="1"/>
</dbReference>
<dbReference type="AlphaFoldDB" id="A0A1G9FLY6"/>
<name>A0A1G9FLY6_9BACL</name>
<gene>
    <name evidence="2" type="ORF">SAMN05216216_1137</name>
</gene>
<sequence>MIKELKTMEELKLVQDMEERVWEMSPIPTHQTFTSVKNGGLMLAAFVDDEIVGFSYGFPGFKNDKSYLCSHMLAVDPAYRSRKIGEKLKWRQREVVIDKGYDMILWTFDPLETRNGYLNLSKLNAVCHTYIENCYGEMSDGMNKGLPSDRFEVHWHLNSPHVTQRTKIDLEHAVPLNAVRKNEDGLPVFVGEQTCESDDVAYSLAVPKDFQELKVKSPGLALDWRLKTREKFEQLFDAGYSAVHLKVHDDHAEYIFVKKKI</sequence>
<dbReference type="InterPro" id="IPR016181">
    <property type="entry name" value="Acyl_CoA_acyltransferase"/>
</dbReference>
<dbReference type="Proteomes" id="UP000199008">
    <property type="component" value="Unassembled WGS sequence"/>
</dbReference>
<dbReference type="SUPFAM" id="SSF55729">
    <property type="entry name" value="Acyl-CoA N-acyltransferases (Nat)"/>
    <property type="match status" value="1"/>
</dbReference>
<accession>A0A1G9FLY6</accession>
<evidence type="ECO:0000259" key="1">
    <source>
        <dbReference type="PROSITE" id="PS51186"/>
    </source>
</evidence>
<keyword evidence="3" id="KW-1185">Reference proteome</keyword>
<evidence type="ECO:0000313" key="3">
    <source>
        <dbReference type="Proteomes" id="UP000199008"/>
    </source>
</evidence>
<dbReference type="InterPro" id="IPR038764">
    <property type="entry name" value="GNAT_N_AcTrfase_prd"/>
</dbReference>
<dbReference type="InterPro" id="IPR000182">
    <property type="entry name" value="GNAT_dom"/>
</dbReference>
<dbReference type="Pfam" id="PF00583">
    <property type="entry name" value="Acetyltransf_1"/>
    <property type="match status" value="1"/>
</dbReference>